<reference evidence="1 2" key="1">
    <citation type="journal article" date="2009" name="Stand. Genomic Sci.">
        <title>Complete genome sequence of Catenulispora acidiphila type strain (ID 139908).</title>
        <authorList>
            <person name="Copeland A."/>
            <person name="Lapidus A."/>
            <person name="Glavina Del Rio T."/>
            <person name="Nolan M."/>
            <person name="Lucas S."/>
            <person name="Chen F."/>
            <person name="Tice H."/>
            <person name="Cheng J.F."/>
            <person name="Bruce D."/>
            <person name="Goodwin L."/>
            <person name="Pitluck S."/>
            <person name="Mikhailova N."/>
            <person name="Pati A."/>
            <person name="Ivanova N."/>
            <person name="Mavromatis K."/>
            <person name="Chen A."/>
            <person name="Palaniappan K."/>
            <person name="Chain P."/>
            <person name="Land M."/>
            <person name="Hauser L."/>
            <person name="Chang Y.J."/>
            <person name="Jeffries C.D."/>
            <person name="Chertkov O."/>
            <person name="Brettin T."/>
            <person name="Detter J.C."/>
            <person name="Han C."/>
            <person name="Ali Z."/>
            <person name="Tindall B.J."/>
            <person name="Goker M."/>
            <person name="Bristow J."/>
            <person name="Eisen J.A."/>
            <person name="Markowitz V."/>
            <person name="Hugenholtz P."/>
            <person name="Kyrpides N.C."/>
            <person name="Klenk H.P."/>
        </authorList>
    </citation>
    <scope>NUCLEOTIDE SEQUENCE [LARGE SCALE GENOMIC DNA]</scope>
    <source>
        <strain evidence="2">DSM 44928 / JCM 14897 / NBRC 102108 / NRRL B-24433 / ID139908</strain>
    </source>
</reference>
<sequence>MGESTVLEALAAFVRERTTAAEIEALSDGQGLFLPPDAGVEVSELMESQDPAELTANVVSLRNLMPGGDIFHTSVLALMCGTLVERGADAGAAIDATLELFLQQLDALADERNQGNEMVRAAGELTFMATMTMLCRSVGTRKRWRNRPELMARLDELENAGRVPWFLREVFTLHDDADLLVLDAKNRRAFQFRMVGVRDRLYHCYALLQDALLRYAGPGYLDAEPIDAAMVRYAGNRDLTEDDYGTQDMHDHLRFNFSLPGALIMPGSASPSELPTVDGLPFLVVGPKAMSINWNPANMYGVVHEALQASVELVRELDRDHADVLFAKCGL</sequence>
<dbReference type="EMBL" id="CP001700">
    <property type="protein sequence ID" value="ACU74861.1"/>
    <property type="molecule type" value="Genomic_DNA"/>
</dbReference>
<accession>C7QGI1</accession>
<keyword evidence="2" id="KW-1185">Reference proteome</keyword>
<protein>
    <submittedName>
        <fullName evidence="1">Uncharacterized protein</fullName>
    </submittedName>
</protein>
<dbReference type="OrthoDB" id="4518381at2"/>
<dbReference type="Proteomes" id="UP000000851">
    <property type="component" value="Chromosome"/>
</dbReference>
<dbReference type="HOGENOM" id="CLU_759972_0_0_11"/>
<dbReference type="RefSeq" id="WP_015794590.1">
    <property type="nucleotide sequence ID" value="NC_013131.1"/>
</dbReference>
<evidence type="ECO:0000313" key="2">
    <source>
        <dbReference type="Proteomes" id="UP000000851"/>
    </source>
</evidence>
<organism evidence="1 2">
    <name type="scientific">Catenulispora acidiphila (strain DSM 44928 / JCM 14897 / NBRC 102108 / NRRL B-24433 / ID139908)</name>
    <dbReference type="NCBI Taxonomy" id="479433"/>
    <lineage>
        <taxon>Bacteria</taxon>
        <taxon>Bacillati</taxon>
        <taxon>Actinomycetota</taxon>
        <taxon>Actinomycetes</taxon>
        <taxon>Catenulisporales</taxon>
        <taxon>Catenulisporaceae</taxon>
        <taxon>Catenulispora</taxon>
    </lineage>
</organism>
<name>C7QGI1_CATAD</name>
<gene>
    <name evidence="1" type="ordered locus">Caci_6004</name>
</gene>
<proteinExistence type="predicted"/>
<dbReference type="InParanoid" id="C7QGI1"/>
<dbReference type="eggNOG" id="ENOG5030JAC">
    <property type="taxonomic scope" value="Bacteria"/>
</dbReference>
<evidence type="ECO:0000313" key="1">
    <source>
        <dbReference type="EMBL" id="ACU74861.1"/>
    </source>
</evidence>
<dbReference type="KEGG" id="cai:Caci_6004"/>
<dbReference type="AlphaFoldDB" id="C7QGI1"/>